<dbReference type="PANTHER" id="PTHR43841">
    <property type="entry name" value="3-HYDROXYACYL-THIOESTER DEHYDRATASE HTDX-RELATED"/>
    <property type="match status" value="1"/>
</dbReference>
<dbReference type="SUPFAM" id="SSF54637">
    <property type="entry name" value="Thioesterase/thiol ester dehydrase-isomerase"/>
    <property type="match status" value="1"/>
</dbReference>
<dbReference type="GO" id="GO:0005835">
    <property type="term" value="C:fatty acid synthase complex"/>
    <property type="evidence" value="ECO:0007669"/>
    <property type="project" value="InterPro"/>
</dbReference>
<evidence type="ECO:0000313" key="4">
    <source>
        <dbReference type="EMBL" id="GGA09827.1"/>
    </source>
</evidence>
<dbReference type="AlphaFoldDB" id="A0A8J2TWU2"/>
<evidence type="ECO:0000259" key="3">
    <source>
        <dbReference type="Pfam" id="PF01575"/>
    </source>
</evidence>
<dbReference type="RefSeq" id="WP_188549907.1">
    <property type="nucleotide sequence ID" value="NZ_BMFY01000004.1"/>
</dbReference>
<reference evidence="4" key="1">
    <citation type="journal article" date="2014" name="Int. J. Syst. Evol. Microbiol.">
        <title>Complete genome sequence of Corynebacterium casei LMG S-19264T (=DSM 44701T), isolated from a smear-ripened cheese.</title>
        <authorList>
            <consortium name="US DOE Joint Genome Institute (JGI-PGF)"/>
            <person name="Walter F."/>
            <person name="Albersmeier A."/>
            <person name="Kalinowski J."/>
            <person name="Ruckert C."/>
        </authorList>
    </citation>
    <scope>NUCLEOTIDE SEQUENCE</scope>
    <source>
        <strain evidence="4">CGMCC 1.12785</strain>
    </source>
</reference>
<comment type="caution">
    <text evidence="4">The sequence shown here is derived from an EMBL/GenBank/DDBJ whole genome shotgun (WGS) entry which is preliminary data.</text>
</comment>
<dbReference type="PRINTS" id="PR01483">
    <property type="entry name" value="FASYNTHASE"/>
</dbReference>
<organism evidence="4 5">
    <name type="scientific">Sediminivirga luteola</name>
    <dbReference type="NCBI Taxonomy" id="1774748"/>
    <lineage>
        <taxon>Bacteria</taxon>
        <taxon>Bacillati</taxon>
        <taxon>Actinomycetota</taxon>
        <taxon>Actinomycetes</taxon>
        <taxon>Micrococcales</taxon>
        <taxon>Brevibacteriaceae</taxon>
        <taxon>Sediminivirga</taxon>
    </lineage>
</organism>
<dbReference type="InterPro" id="IPR003965">
    <property type="entry name" value="Fatty_acid_synthase"/>
</dbReference>
<reference evidence="4" key="2">
    <citation type="submission" date="2020-09" db="EMBL/GenBank/DDBJ databases">
        <authorList>
            <person name="Sun Q."/>
            <person name="Zhou Y."/>
        </authorList>
    </citation>
    <scope>NUCLEOTIDE SEQUENCE</scope>
    <source>
        <strain evidence="4">CGMCC 1.12785</strain>
    </source>
</reference>
<feature type="domain" description="MaoC-like" evidence="3">
    <location>
        <begin position="42"/>
        <end position="121"/>
    </location>
</feature>
<proteinExistence type="inferred from homology"/>
<sequence>MTHQDATQAVSATQPQAAPDAQDNVRQGENAPALEAGQELIVASIPLSRADLVRYAGASGDFNPIHWNERFAREVGLDGVIAHGMLTMGQAVSVLTGWLGDPGAVLDYQTRFTKPVPVPDAESGSPEQPTQTLEVSAVAGAVDADAGTVRVDLTVTADGAKVLGRSQALVRLAAVRAALARDGGEPAS</sequence>
<evidence type="ECO:0000313" key="5">
    <source>
        <dbReference type="Proteomes" id="UP000616114"/>
    </source>
</evidence>
<dbReference type="Pfam" id="PF01575">
    <property type="entry name" value="MaoC_dehydratas"/>
    <property type="match status" value="1"/>
</dbReference>
<name>A0A8J2TWU2_9MICO</name>
<dbReference type="GO" id="GO:0006633">
    <property type="term" value="P:fatty acid biosynthetic process"/>
    <property type="evidence" value="ECO:0007669"/>
    <property type="project" value="InterPro"/>
</dbReference>
<dbReference type="CDD" id="cd03453">
    <property type="entry name" value="SAV4209_like"/>
    <property type="match status" value="1"/>
</dbReference>
<feature type="compositionally biased region" description="Polar residues" evidence="2">
    <location>
        <begin position="1"/>
        <end position="13"/>
    </location>
</feature>
<protein>
    <recommendedName>
        <fullName evidence="3">MaoC-like domain-containing protein</fullName>
    </recommendedName>
</protein>
<accession>A0A8J2TWU2</accession>
<dbReference type="PANTHER" id="PTHR43841:SF3">
    <property type="entry name" value="(3R)-HYDROXYACYL-ACP DEHYDRATASE SUBUNIT HADB"/>
    <property type="match status" value="1"/>
</dbReference>
<dbReference type="Proteomes" id="UP000616114">
    <property type="component" value="Unassembled WGS sequence"/>
</dbReference>
<gene>
    <name evidence="4" type="ORF">GCM10011333_10700</name>
</gene>
<dbReference type="InterPro" id="IPR029069">
    <property type="entry name" value="HotDog_dom_sf"/>
</dbReference>
<dbReference type="GO" id="GO:0004312">
    <property type="term" value="F:fatty acid synthase activity"/>
    <property type="evidence" value="ECO:0007669"/>
    <property type="project" value="InterPro"/>
</dbReference>
<dbReference type="InterPro" id="IPR002539">
    <property type="entry name" value="MaoC-like_dom"/>
</dbReference>
<comment type="similarity">
    <text evidence="1">Belongs to the enoyl-CoA hydratase/isomerase family.</text>
</comment>
<evidence type="ECO:0000256" key="2">
    <source>
        <dbReference type="SAM" id="MobiDB-lite"/>
    </source>
</evidence>
<dbReference type="Gene3D" id="3.10.129.10">
    <property type="entry name" value="Hotdog Thioesterase"/>
    <property type="match status" value="1"/>
</dbReference>
<evidence type="ECO:0000256" key="1">
    <source>
        <dbReference type="ARBA" id="ARBA00005254"/>
    </source>
</evidence>
<feature type="region of interest" description="Disordered" evidence="2">
    <location>
        <begin position="1"/>
        <end position="25"/>
    </location>
</feature>
<dbReference type="EMBL" id="BMFY01000004">
    <property type="protein sequence ID" value="GGA09827.1"/>
    <property type="molecule type" value="Genomic_DNA"/>
</dbReference>
<keyword evidence="5" id="KW-1185">Reference proteome</keyword>